<dbReference type="PROSITE" id="PS51257">
    <property type="entry name" value="PROKAR_LIPOPROTEIN"/>
    <property type="match status" value="1"/>
</dbReference>
<proteinExistence type="predicted"/>
<keyword evidence="2" id="KW-1185">Reference proteome</keyword>
<dbReference type="STRING" id="320778.ABT57_08420"/>
<protein>
    <recommendedName>
        <fullName evidence="3">Lipoprotein</fullName>
    </recommendedName>
</protein>
<organism evidence="1 2">
    <name type="scientific">Photobacterium ganghwense</name>
    <dbReference type="NCBI Taxonomy" id="320778"/>
    <lineage>
        <taxon>Bacteria</taxon>
        <taxon>Pseudomonadati</taxon>
        <taxon>Pseudomonadota</taxon>
        <taxon>Gammaproteobacteria</taxon>
        <taxon>Vibrionales</taxon>
        <taxon>Vibrionaceae</taxon>
        <taxon>Photobacterium</taxon>
    </lineage>
</organism>
<evidence type="ECO:0000313" key="2">
    <source>
        <dbReference type="Proteomes" id="UP000035909"/>
    </source>
</evidence>
<gene>
    <name evidence="1" type="ORF">ABT57_08420</name>
</gene>
<dbReference type="PATRIC" id="fig|320778.3.peg.1826"/>
<dbReference type="RefSeq" id="WP_047884707.1">
    <property type="nucleotide sequence ID" value="NZ_LDOU01000006.1"/>
</dbReference>
<name>A0A0J1K870_9GAMM</name>
<evidence type="ECO:0000313" key="1">
    <source>
        <dbReference type="EMBL" id="KLV10542.1"/>
    </source>
</evidence>
<accession>A0A0J1K870</accession>
<dbReference type="Proteomes" id="UP000035909">
    <property type="component" value="Unassembled WGS sequence"/>
</dbReference>
<dbReference type="AlphaFoldDB" id="A0A0J1K870"/>
<dbReference type="EMBL" id="LDOU01000006">
    <property type="protein sequence ID" value="KLV10542.1"/>
    <property type="molecule type" value="Genomic_DNA"/>
</dbReference>
<comment type="caution">
    <text evidence="1">The sequence shown here is derived from an EMBL/GenBank/DDBJ whole genome shotgun (WGS) entry which is preliminary data.</text>
</comment>
<sequence length="210" mass="22350">MLNKTVSKSFACLLGIGLIGCTIQLAPAPSDKILEESQSSLIDGLTLLDSMKFGAPNGSYDSRKDTYSALIGKLESVATLIEVRLPPADLESDAVKKIIESSSSNLPALELTEALEKADHKASLNALGEITYLQAIDKACSSMANAEEGIKPTIISWTNSKGEKVEVKPAPKNGMCPTAGHVAIAKKGFTVSMQAVTFYEQLLFDLKGEE</sequence>
<evidence type="ECO:0008006" key="3">
    <source>
        <dbReference type="Google" id="ProtNLM"/>
    </source>
</evidence>
<reference evidence="1 2" key="1">
    <citation type="submission" date="2015-05" db="EMBL/GenBank/DDBJ databases">
        <title>Photobacterium galathea sp. nov.</title>
        <authorList>
            <person name="Machado H."/>
            <person name="Gram L."/>
        </authorList>
    </citation>
    <scope>NUCLEOTIDE SEQUENCE [LARGE SCALE GENOMIC DNA]</scope>
    <source>
        <strain evidence="1 2">DSM 22954</strain>
    </source>
</reference>